<comment type="subunit">
    <text evidence="15">Component of the ribosome quality control complex (RQC).</text>
</comment>
<comment type="catalytic activity">
    <reaction evidence="1 15">
        <text>S-ubiquitinyl-[E2 ubiquitin-conjugating enzyme]-L-cysteine + [acceptor protein]-L-lysine = [E2 ubiquitin-conjugating enzyme]-L-cysteine + N(6)-ubiquitinyl-[acceptor protein]-L-lysine.</text>
        <dbReference type="EC" id="2.3.2.27"/>
    </reaction>
</comment>
<dbReference type="InterPro" id="IPR001841">
    <property type="entry name" value="Znf_RING"/>
</dbReference>
<dbReference type="Ensembl" id="ENSEAST00005012580.1">
    <property type="protein sequence ID" value="ENSEASP00005011577.1"/>
    <property type="gene ID" value="ENSEASG00005007890.1"/>
</dbReference>
<evidence type="ECO:0000256" key="1">
    <source>
        <dbReference type="ARBA" id="ARBA00000900"/>
    </source>
</evidence>
<dbReference type="Pfam" id="PF22999">
    <property type="entry name" value="LTN1_E3_ligase_6th"/>
    <property type="match status" value="1"/>
</dbReference>
<keyword evidence="13 15" id="KW-0862">Zinc</keyword>
<keyword evidence="11 14" id="KW-0863">Zinc-finger</keyword>
<comment type="pathway">
    <text evidence="3 15">Protein modification; protein ubiquitination.</text>
</comment>
<dbReference type="InterPro" id="IPR011989">
    <property type="entry name" value="ARM-like"/>
</dbReference>
<evidence type="ECO:0000256" key="5">
    <source>
        <dbReference type="ARBA" id="ARBA00012483"/>
    </source>
</evidence>
<evidence type="ECO:0000256" key="9">
    <source>
        <dbReference type="ARBA" id="ARBA00022723"/>
    </source>
</evidence>
<evidence type="ECO:0000256" key="11">
    <source>
        <dbReference type="ARBA" id="ARBA00022771"/>
    </source>
</evidence>
<dbReference type="Pfam" id="PF22958">
    <property type="entry name" value="Ltn1_1st"/>
    <property type="match status" value="1"/>
</dbReference>
<evidence type="ECO:0000259" key="16">
    <source>
        <dbReference type="PROSITE" id="PS50089"/>
    </source>
</evidence>
<accession>A0A8C4LGF1</accession>
<dbReference type="SMART" id="SM00744">
    <property type="entry name" value="RINGv"/>
    <property type="match status" value="1"/>
</dbReference>
<dbReference type="InterPro" id="IPR013083">
    <property type="entry name" value="Znf_RING/FYVE/PHD"/>
</dbReference>
<dbReference type="InterPro" id="IPR054478">
    <property type="entry name" value="LTN1_UBC"/>
</dbReference>
<comment type="subcellular location">
    <subcellularLocation>
        <location evidence="2">Cytoplasm</location>
        <location evidence="2">Cytosol</location>
    </subcellularLocation>
</comment>
<evidence type="ECO:0000313" key="17">
    <source>
        <dbReference type="Ensembl" id="ENSEASP00005011577.1"/>
    </source>
</evidence>
<dbReference type="InterPro" id="IPR054477">
    <property type="entry name" value="LTN1_E3_ligase_6th"/>
</dbReference>
<keyword evidence="7" id="KW-0963">Cytoplasm</keyword>
<keyword evidence="10" id="KW-0677">Repeat</keyword>
<evidence type="ECO:0000256" key="14">
    <source>
        <dbReference type="PROSITE-ProRule" id="PRU00175"/>
    </source>
</evidence>
<sequence>MGGKNKQRTKGNLRPSNSGRAAELLAKEQGTVPGFIGFGTSQSDLGYVPAIQGAEEIDSLVDSDFRMVLRKLSKKDVTTKLKAMQEFGIMCTERDTEIVKGVLPYWPRIFCKISLDHDRRVREATQQAFEKLILKVKKHLAPYLKSLMGYWLMAQCDTYTPAASAAKDAFEAAFPPSKQPEAIAFCKDEITIVLQDHLIKETPDTLSDPQTVPEEEREAKFYRVVTCSLLALKKLLCLLPDNELDSLEEKFKSLLSQNKFWKYGKHSIPQIRSAYFELVSALCQRIPQLMKDEASKVSPSVLLSIDDSDPIVCPALWEAVMFMIVFPKLSAVVREGGRGLAAVIYPYLLPFISKLPQSITDPKLDFFKNFLTSLIVGLSTERIKTSFSECSAVISAFFECLRFIMQQNLGEKEIEEMLVNDQLIPFIDAVLKDSKLQDGQLFNHLAETLNSWEAKADMEKDDKTVHNLEKVLLNFWERLSEICVEKINEPEADLKSVLGVSNLLQVLQKPKSSLKSNKKKVSKVRFADEMPESNKENEKCVSSEGENSEGSELVAELSLTHNCSDVISPLRKKPLEDLVCKLAEMSINYVNEQKSEQHLRFLSTLLNSFSSTQVFKMLLGDEKQSVVKAKPPEITKLAQKNPAVQFLYQKLIGWLNEDPKKDAGFLVDILYSALRCCDDNMERKDVDLNWNSVLQIIEKACSSSDKHALVTPWLKGDILGEELVTLAEHLCNKHLESKGSSESYFSERWTLLSLVLSQHVKDDYLIGEVYVERIIVKLHETLSKTETLTEAENNDSSVSFICDVAYNYFSSAKGCLLMPSSEDLLLTLFQLCAQSKEKTHLPGNSLLLKCFVGSLRPLLEGRLSLNYECFKTDFKEQDTKKLPSHLCTSALLSKMILVALKKEIVLENNEINIIHTFSLNSFFPLTEGNMHTIQSLCPFLSKEDKKEFIAQCIPALLAWTKEDLCSFGHLAIFNSCLQTRSIDDEELLHGILKILISWKKDHEDIFLFKMCLPVSFSSLQTTSENQALYSVPLVQLFACVSCDLACELSAFFDSTTLDTTGNLPVNLISEWKEFFSQGIHSLLLPLLRKLDTSETSFHNAMLKPMCETLTYIPKDQLLSHKLPARLVAGQKTNLPEYLQTLLNTLVPLLLFRARPVQIAVYHMLYKLMPELPQYDQDNLKSYGDEEEEPALSPPAALMSLLSTQEDLLENVLGCIPVGQIVTIKPLSEDFCYVLGYLLTWKLILTFFKAASSQLRALYSMYLRKTKSLNKLLYHLFRLMPENPTYAETAIELSNKDPKTFFTEELQLSIRETATLPYHIPHLACSVYHMTLKDLPAMVRLWWNSSEKRVFNIVDRFTSKYVSNVLSFQEISSVQTSTQLFNGMTVKARATTREVMATYTIEDIVIELIIQLPSNYPLGSITVESGKRVGVAVQQWRNWMLQLSTYLTHQNGSIMEGLALWKNNVDKRFEGVEDCMICFSVIHGFNYSLPKKACRTCKKKFHSACLYKWFTSSNKSTCPLCRETFF</sequence>
<dbReference type="GO" id="GO:1990112">
    <property type="term" value="C:RQC complex"/>
    <property type="evidence" value="ECO:0007669"/>
    <property type="project" value="UniProtKB-UniRule"/>
</dbReference>
<dbReference type="UniPathway" id="UPA00143"/>
<evidence type="ECO:0000256" key="12">
    <source>
        <dbReference type="ARBA" id="ARBA00022786"/>
    </source>
</evidence>
<proteinExistence type="inferred from homology"/>
<keyword evidence="8 15" id="KW-0808">Transferase</keyword>
<evidence type="ECO:0000256" key="3">
    <source>
        <dbReference type="ARBA" id="ARBA00004906"/>
    </source>
</evidence>
<dbReference type="Gene3D" id="3.30.40.10">
    <property type="entry name" value="Zinc/RING finger domain, C3HC4 (zinc finger)"/>
    <property type="match status" value="1"/>
</dbReference>
<dbReference type="InterPro" id="IPR011016">
    <property type="entry name" value="Znf_RING-CH"/>
</dbReference>
<dbReference type="Pfam" id="PF23009">
    <property type="entry name" value="UBC_like"/>
    <property type="match status" value="1"/>
</dbReference>
<reference evidence="17" key="1">
    <citation type="submission" date="2023-03" db="UniProtKB">
        <authorList>
            <consortium name="Ensembl"/>
        </authorList>
    </citation>
    <scope>IDENTIFICATION</scope>
</reference>
<evidence type="ECO:0000256" key="4">
    <source>
        <dbReference type="ARBA" id="ARBA00007997"/>
    </source>
</evidence>
<evidence type="ECO:0000256" key="13">
    <source>
        <dbReference type="ARBA" id="ARBA00022833"/>
    </source>
</evidence>
<dbReference type="PANTHER" id="PTHR12389:SF0">
    <property type="entry name" value="E3 UBIQUITIN-PROTEIN LIGASE LISTERIN"/>
    <property type="match status" value="1"/>
</dbReference>
<dbReference type="Pfam" id="PF13639">
    <property type="entry name" value="zf-RING_2"/>
    <property type="match status" value="1"/>
</dbReference>
<dbReference type="CDD" id="cd16491">
    <property type="entry name" value="RING-CH-C4HC3_LTN1"/>
    <property type="match status" value="1"/>
</dbReference>
<gene>
    <name evidence="17" type="primary">LTN1</name>
</gene>
<dbReference type="InterPro" id="IPR039804">
    <property type="entry name" value="RING-CH-C4HC3_LTN1"/>
</dbReference>
<dbReference type="GO" id="GO:0061630">
    <property type="term" value="F:ubiquitin protein ligase activity"/>
    <property type="evidence" value="ECO:0007669"/>
    <property type="project" value="UniProtKB-UniRule"/>
</dbReference>
<dbReference type="GO" id="GO:0005829">
    <property type="term" value="C:cytosol"/>
    <property type="evidence" value="ECO:0007669"/>
    <property type="project" value="UniProtKB-SubCell"/>
</dbReference>
<dbReference type="GO" id="GO:0016567">
    <property type="term" value="P:protein ubiquitination"/>
    <property type="evidence" value="ECO:0007669"/>
    <property type="project" value="UniProtKB-UniPathway"/>
</dbReference>
<evidence type="ECO:0000256" key="8">
    <source>
        <dbReference type="ARBA" id="ARBA00022679"/>
    </source>
</evidence>
<dbReference type="FunFam" id="1.25.10.10:FF:001251">
    <property type="entry name" value="Predicted protein"/>
    <property type="match status" value="1"/>
</dbReference>
<dbReference type="InterPro" id="IPR039795">
    <property type="entry name" value="LTN1/Rkr1"/>
</dbReference>
<dbReference type="GO" id="GO:1990116">
    <property type="term" value="P:ribosome-associated ubiquitin-dependent protein catabolic process"/>
    <property type="evidence" value="ECO:0007669"/>
    <property type="project" value="UniProtKB-UniRule"/>
</dbReference>
<dbReference type="Gene3D" id="1.25.10.10">
    <property type="entry name" value="Leucine-rich Repeat Variant"/>
    <property type="match status" value="1"/>
</dbReference>
<keyword evidence="9 15" id="KW-0479">Metal-binding</keyword>
<evidence type="ECO:0000256" key="10">
    <source>
        <dbReference type="ARBA" id="ARBA00022737"/>
    </source>
</evidence>
<comment type="function">
    <text evidence="15">E3 ubiquitin-protein ligase. Component of the ribosome quality control complex (RQC), a ribosome-associated complex that mediates ubiquitination and extraction of incompletely synthesized nascent chains for proteasomal degradation.</text>
</comment>
<dbReference type="InterPro" id="IPR054476">
    <property type="entry name" value="Ltn1_N"/>
</dbReference>
<keyword evidence="12 15" id="KW-0833">Ubl conjugation pathway</keyword>
<dbReference type="GO" id="GO:0072344">
    <property type="term" value="P:rescue of stalled ribosome"/>
    <property type="evidence" value="ECO:0007669"/>
    <property type="project" value="UniProtKB-UniRule"/>
</dbReference>
<dbReference type="SUPFAM" id="SSF48371">
    <property type="entry name" value="ARM repeat"/>
    <property type="match status" value="1"/>
</dbReference>
<dbReference type="FunFam" id="3.30.40.10:FF:000038">
    <property type="entry name" value="E3 ubiquitin-protein ligase listerin"/>
    <property type="match status" value="1"/>
</dbReference>
<evidence type="ECO:0000256" key="6">
    <source>
        <dbReference type="ARBA" id="ARBA00017157"/>
    </source>
</evidence>
<evidence type="ECO:0000256" key="15">
    <source>
        <dbReference type="RuleBase" id="RU367090"/>
    </source>
</evidence>
<organism evidence="17">
    <name type="scientific">Equus asinus asinus</name>
    <dbReference type="NCBI Taxonomy" id="83772"/>
    <lineage>
        <taxon>Eukaryota</taxon>
        <taxon>Metazoa</taxon>
        <taxon>Chordata</taxon>
        <taxon>Craniata</taxon>
        <taxon>Vertebrata</taxon>
        <taxon>Euteleostomi</taxon>
        <taxon>Mammalia</taxon>
        <taxon>Eutheria</taxon>
        <taxon>Laurasiatheria</taxon>
        <taxon>Perissodactyla</taxon>
        <taxon>Equidae</taxon>
        <taxon>Equus</taxon>
    </lineage>
</organism>
<evidence type="ECO:0000256" key="2">
    <source>
        <dbReference type="ARBA" id="ARBA00004514"/>
    </source>
</evidence>
<dbReference type="PANTHER" id="PTHR12389">
    <property type="entry name" value="ZINC FINGER PROTEIN 294"/>
    <property type="match status" value="1"/>
</dbReference>
<dbReference type="SUPFAM" id="SSF57850">
    <property type="entry name" value="RING/U-box"/>
    <property type="match status" value="1"/>
</dbReference>
<feature type="domain" description="RING-type" evidence="16">
    <location>
        <begin position="1474"/>
        <end position="1521"/>
    </location>
</feature>
<comment type="similarity">
    <text evidence="4 15">Belongs to the LTN1 family.</text>
</comment>
<protein>
    <recommendedName>
        <fullName evidence="6 15">E3 ubiquitin-protein ligase listerin</fullName>
        <ecNumber evidence="5 15">2.3.2.27</ecNumber>
    </recommendedName>
    <alternativeName>
        <fullName evidence="15">RING-type E3 ubiquitin transferase listerin</fullName>
    </alternativeName>
</protein>
<dbReference type="GO" id="GO:0008270">
    <property type="term" value="F:zinc ion binding"/>
    <property type="evidence" value="ECO:0007669"/>
    <property type="project" value="UniProtKB-KW"/>
</dbReference>
<name>A0A8C4LGF1_EQUAS</name>
<dbReference type="EC" id="2.3.2.27" evidence="5 15"/>
<dbReference type="PROSITE" id="PS50089">
    <property type="entry name" value="ZF_RING_2"/>
    <property type="match status" value="1"/>
</dbReference>
<dbReference type="InterPro" id="IPR016024">
    <property type="entry name" value="ARM-type_fold"/>
</dbReference>
<evidence type="ECO:0000256" key="7">
    <source>
        <dbReference type="ARBA" id="ARBA00022490"/>
    </source>
</evidence>
<dbReference type="GO" id="GO:0043023">
    <property type="term" value="F:ribosomal large subunit binding"/>
    <property type="evidence" value="ECO:0007669"/>
    <property type="project" value="TreeGrafter"/>
</dbReference>